<gene>
    <name evidence="2" type="ORF">E6O75_ATG10749</name>
</gene>
<dbReference type="OrthoDB" id="3244603at2759"/>
<feature type="region of interest" description="Disordered" evidence="1">
    <location>
        <begin position="381"/>
        <end position="408"/>
    </location>
</feature>
<protein>
    <submittedName>
        <fullName evidence="2">Protein stu1</fullName>
    </submittedName>
</protein>
<dbReference type="InterPro" id="IPR036987">
    <property type="entry name" value="SRA-YDG_sf"/>
</dbReference>
<evidence type="ECO:0000313" key="3">
    <source>
        <dbReference type="Proteomes" id="UP000298493"/>
    </source>
</evidence>
<accession>A0A4Z1P2M8</accession>
<comment type="caution">
    <text evidence="2">The sequence shown here is derived from an EMBL/GenBank/DDBJ whole genome shotgun (WGS) entry which is preliminary data.</text>
</comment>
<dbReference type="InterPro" id="IPR015947">
    <property type="entry name" value="PUA-like_sf"/>
</dbReference>
<dbReference type="AlphaFoldDB" id="A0A4Z1P2M8"/>
<dbReference type="Gene3D" id="2.30.280.10">
    <property type="entry name" value="SRA-YDG"/>
    <property type="match status" value="1"/>
</dbReference>
<reference evidence="2 3" key="1">
    <citation type="submission" date="2019-04" db="EMBL/GenBank/DDBJ databases">
        <title>High contiguity whole genome sequence and gene annotation resource for two Venturia nashicola isolates.</title>
        <authorList>
            <person name="Prokchorchik M."/>
            <person name="Won K."/>
            <person name="Lee Y."/>
            <person name="Choi E.D."/>
            <person name="Segonzac C."/>
            <person name="Sohn K.H."/>
        </authorList>
    </citation>
    <scope>NUCLEOTIDE SEQUENCE [LARGE SCALE GENOMIC DNA]</scope>
    <source>
        <strain evidence="2 3">PRI2</strain>
    </source>
</reference>
<dbReference type="SUPFAM" id="SSF88697">
    <property type="entry name" value="PUA domain-like"/>
    <property type="match status" value="1"/>
</dbReference>
<dbReference type="EMBL" id="SNSC02000015">
    <property type="protein sequence ID" value="TID18104.1"/>
    <property type="molecule type" value="Genomic_DNA"/>
</dbReference>
<proteinExistence type="predicted"/>
<keyword evidence="3" id="KW-1185">Reference proteome</keyword>
<sequence>MSWREADYPDSLHVVNLHKTSAWIRDTLDPLMAREGPNELQPDDVLTLHDIFLDLQHHQISLATMKFSRIHLAVSDVCGKATRWPKKLADEADRVIMCLESYYGPLETIRTPLYEVGGRLHGISEPRHWTRDALLRRFSEEDPSLTDNTRAYSHSSLGFKPGQWWINGLFAFRDGIIDDKCTDGGICYNERGAYAVVLTDDDETNNLSPDKFTYRSRTGDRGRFRLTSADFRSRFPTRLLRSNTLKSLWAPRAGIRYDGLFKIIGWTIRPVKADENEGVDVMFEVHFERFDDADSNELLRHPLAEEVDDYKAYKRSCEEQRDAERHASPLKSSELNLNRKDFQEQFRRPSQKAEDFVLREEEKVGQYSSLHREEVVDFTAKTRTYDGSTEDSPRFYEVEWNPPPHRKL</sequence>
<organism evidence="2 3">
    <name type="scientific">Venturia nashicola</name>
    <dbReference type="NCBI Taxonomy" id="86259"/>
    <lineage>
        <taxon>Eukaryota</taxon>
        <taxon>Fungi</taxon>
        <taxon>Dikarya</taxon>
        <taxon>Ascomycota</taxon>
        <taxon>Pezizomycotina</taxon>
        <taxon>Dothideomycetes</taxon>
        <taxon>Pleosporomycetidae</taxon>
        <taxon>Venturiales</taxon>
        <taxon>Venturiaceae</taxon>
        <taxon>Venturia</taxon>
    </lineage>
</organism>
<dbReference type="STRING" id="86259.A0A4Z1P2M8"/>
<name>A0A4Z1P2M8_9PEZI</name>
<evidence type="ECO:0000313" key="2">
    <source>
        <dbReference type="EMBL" id="TID18104.1"/>
    </source>
</evidence>
<dbReference type="Proteomes" id="UP000298493">
    <property type="component" value="Unassembled WGS sequence"/>
</dbReference>
<evidence type="ECO:0000256" key="1">
    <source>
        <dbReference type="SAM" id="MobiDB-lite"/>
    </source>
</evidence>